<evidence type="ECO:0000313" key="8">
    <source>
        <dbReference type="Proteomes" id="UP000002358"/>
    </source>
</evidence>
<comment type="similarity">
    <text evidence="3">Belongs to the LAMTOR5 family.</text>
</comment>
<protein>
    <recommendedName>
        <fullName evidence="6">Late endosomal/lysosomal adaptor and MAPK and MTOR activator 5</fullName>
    </recommendedName>
</protein>
<organism evidence="7 8">
    <name type="scientific">Nasonia vitripennis</name>
    <name type="common">Parasitic wasp</name>
    <dbReference type="NCBI Taxonomy" id="7425"/>
    <lineage>
        <taxon>Eukaryota</taxon>
        <taxon>Metazoa</taxon>
        <taxon>Ecdysozoa</taxon>
        <taxon>Arthropoda</taxon>
        <taxon>Hexapoda</taxon>
        <taxon>Insecta</taxon>
        <taxon>Pterygota</taxon>
        <taxon>Neoptera</taxon>
        <taxon>Endopterygota</taxon>
        <taxon>Hymenoptera</taxon>
        <taxon>Apocrita</taxon>
        <taxon>Proctotrupomorpha</taxon>
        <taxon>Chalcidoidea</taxon>
        <taxon>Pteromalidae</taxon>
        <taxon>Pteromalinae</taxon>
        <taxon>Nasonia</taxon>
    </lineage>
</organism>
<dbReference type="PANTHER" id="PTHR13342">
    <property type="entry name" value="RAGULATOR COMPLEX PROTEIN LAMTOR5"/>
    <property type="match status" value="1"/>
</dbReference>
<dbReference type="PANTHER" id="PTHR13342:SF2">
    <property type="entry name" value="RAGULATOR COMPLEX PROTEIN LAMTOR5"/>
    <property type="match status" value="1"/>
</dbReference>
<evidence type="ECO:0000256" key="1">
    <source>
        <dbReference type="ARBA" id="ARBA00004371"/>
    </source>
</evidence>
<evidence type="ECO:0000256" key="4">
    <source>
        <dbReference type="ARBA" id="ARBA00022490"/>
    </source>
</evidence>
<gene>
    <name evidence="7" type="primary">100678357</name>
</gene>
<evidence type="ECO:0000313" key="7">
    <source>
        <dbReference type="EnsemblMetazoa" id="XP_001603106"/>
    </source>
</evidence>
<evidence type="ECO:0000256" key="2">
    <source>
        <dbReference type="ARBA" id="ARBA00004496"/>
    </source>
</evidence>
<evidence type="ECO:0000256" key="6">
    <source>
        <dbReference type="ARBA" id="ARBA00032692"/>
    </source>
</evidence>
<dbReference type="GO" id="GO:1904263">
    <property type="term" value="P:positive regulation of TORC1 signaling"/>
    <property type="evidence" value="ECO:0007669"/>
    <property type="project" value="TreeGrafter"/>
</dbReference>
<keyword evidence="4" id="KW-0963">Cytoplasm</keyword>
<evidence type="ECO:0000256" key="3">
    <source>
        <dbReference type="ARBA" id="ARBA00007795"/>
    </source>
</evidence>
<dbReference type="InterPro" id="IPR024135">
    <property type="entry name" value="LAMTOR5"/>
</dbReference>
<dbReference type="Gene3D" id="3.30.450.30">
    <property type="entry name" value="Dynein light chain 2a, cytoplasmic"/>
    <property type="match status" value="1"/>
</dbReference>
<dbReference type="GO" id="GO:0071986">
    <property type="term" value="C:Ragulator complex"/>
    <property type="evidence" value="ECO:0007669"/>
    <property type="project" value="InterPro"/>
</dbReference>
<keyword evidence="5" id="KW-0458">Lysosome</keyword>
<dbReference type="PRINTS" id="PR02092">
    <property type="entry name" value="HEPBVIRUSXIP"/>
</dbReference>
<dbReference type="GO" id="GO:0005764">
    <property type="term" value="C:lysosome"/>
    <property type="evidence" value="ECO:0007669"/>
    <property type="project" value="UniProtKB-SubCell"/>
</dbReference>
<dbReference type="FunFam" id="3.30.450.30:FF:000005">
    <property type="entry name" value="Ragulator complex protein LAMTOR5 homolog"/>
    <property type="match status" value="1"/>
</dbReference>
<dbReference type="AlphaFoldDB" id="A0A7M7LJ90"/>
<proteinExistence type="inferred from homology"/>
<evidence type="ECO:0000256" key="5">
    <source>
        <dbReference type="ARBA" id="ARBA00023228"/>
    </source>
</evidence>
<dbReference type="GO" id="GO:0005085">
    <property type="term" value="F:guanyl-nucleotide exchange factor activity"/>
    <property type="evidence" value="ECO:0007669"/>
    <property type="project" value="TreeGrafter"/>
</dbReference>
<sequence length="91" mass="9479">MEQSCEKRMEDVNNSEGVVGCILTDKSGLCLGVKGNASSDSAGVIAAMAELVTKIEPGSKAPIISLQSETRQCLIHEQGPVIGAIFKDTTA</sequence>
<dbReference type="Proteomes" id="UP000002358">
    <property type="component" value="Chromosome 1"/>
</dbReference>
<keyword evidence="8" id="KW-1185">Reference proteome</keyword>
<dbReference type="OMA" id="GIIYKQT"/>
<dbReference type="SMR" id="A0A7M7LJ90"/>
<dbReference type="EnsemblMetazoa" id="XM_001603056">
    <property type="protein sequence ID" value="XP_001603106"/>
    <property type="gene ID" value="LOC100678357"/>
</dbReference>
<dbReference type="GO" id="GO:0043066">
    <property type="term" value="P:negative regulation of apoptotic process"/>
    <property type="evidence" value="ECO:0007669"/>
    <property type="project" value="InterPro"/>
</dbReference>
<accession>A0A7M7LJ90</accession>
<reference evidence="7" key="1">
    <citation type="submission" date="2021-01" db="UniProtKB">
        <authorList>
            <consortium name="EnsemblMetazoa"/>
        </authorList>
    </citation>
    <scope>IDENTIFICATION</scope>
</reference>
<dbReference type="Pfam" id="PF16672">
    <property type="entry name" value="LAMTOR5"/>
    <property type="match status" value="1"/>
</dbReference>
<dbReference type="GO" id="GO:0071230">
    <property type="term" value="P:cellular response to amino acid stimulus"/>
    <property type="evidence" value="ECO:0007669"/>
    <property type="project" value="TreeGrafter"/>
</dbReference>
<name>A0A7M7LJ90_NASVI</name>
<comment type="subcellular location">
    <subcellularLocation>
        <location evidence="2">Cytoplasm</location>
    </subcellularLocation>
    <subcellularLocation>
        <location evidence="1">Lysosome</location>
    </subcellularLocation>
</comment>